<name>A0A2K4ZD88_9FIRM</name>
<dbReference type="Pfam" id="PF00534">
    <property type="entry name" value="Glycos_transf_1"/>
    <property type="match status" value="1"/>
</dbReference>
<dbReference type="Proteomes" id="UP000236311">
    <property type="component" value="Unassembled WGS sequence"/>
</dbReference>
<dbReference type="InterPro" id="IPR001296">
    <property type="entry name" value="Glyco_trans_1"/>
</dbReference>
<feature type="domain" description="Glycosyl transferase family 1" evidence="1">
    <location>
        <begin position="211"/>
        <end position="381"/>
    </location>
</feature>
<dbReference type="SUPFAM" id="SSF53756">
    <property type="entry name" value="UDP-Glycosyltransferase/glycogen phosphorylase"/>
    <property type="match status" value="1"/>
</dbReference>
<dbReference type="CDD" id="cd03794">
    <property type="entry name" value="GT4_WbuB-like"/>
    <property type="match status" value="1"/>
</dbReference>
<keyword evidence="3" id="KW-1185">Reference proteome</keyword>
<evidence type="ECO:0000259" key="1">
    <source>
        <dbReference type="Pfam" id="PF00534"/>
    </source>
</evidence>
<gene>
    <name evidence="2" type="ORF">AMURIS_01143</name>
</gene>
<keyword evidence="2" id="KW-0808">Transferase</keyword>
<sequence>MKNILIVNHYGQQPPYNTMLRHHNWAKELVKRGYKVTVISASTIHNTKIDMIEQLGQKKATVDGILYKYKRALKYSGNGIKRMLNLLSFCFSIIYGKKESADIIISAGAYIYPFMRRKYRDTPIITDIADLWPQSIIEYADFSPNNLLIKYLYHLEKKAYIKSDALLFSMEGGINYVKERKYANKIDFSKIFHINMGCDILQKDRELEGISFDLGWNLDEFNIVYCGSIRQANQVRQICDAARIIKERGYKDVKFQIYGNGDELKMLKKNVIDNSIDNVHFYGRIEKERIPFILSHAKANILTYKHVPLMKYGGSQSKLFDYLASGKPVICNAKFGYNLIERYNCGVVAEDQSAQALADAIEKVYKTNTAELAEMGKRARKTAEMYDQPILVDKLEEVFKYVSSRKKIKAVKSNKK</sequence>
<evidence type="ECO:0000313" key="2">
    <source>
        <dbReference type="EMBL" id="SOY28436.1"/>
    </source>
</evidence>
<proteinExistence type="predicted"/>
<dbReference type="PANTHER" id="PTHR12526:SF622">
    <property type="entry name" value="GLYCOSYLTRANSFERASE (GROUP I)"/>
    <property type="match status" value="1"/>
</dbReference>
<dbReference type="RefSeq" id="WP_103238534.1">
    <property type="nucleotide sequence ID" value="NZ_JANJZD010000005.1"/>
</dbReference>
<accession>A0A2K4ZD88</accession>
<dbReference type="AlphaFoldDB" id="A0A2K4ZD88"/>
<dbReference type="Gene3D" id="3.40.50.2000">
    <property type="entry name" value="Glycogen Phosphorylase B"/>
    <property type="match status" value="2"/>
</dbReference>
<reference evidence="2 3" key="1">
    <citation type="submission" date="2018-01" db="EMBL/GenBank/DDBJ databases">
        <authorList>
            <person name="Gaut B.S."/>
            <person name="Morton B.R."/>
            <person name="Clegg M.T."/>
            <person name="Duvall M.R."/>
        </authorList>
    </citation>
    <scope>NUCLEOTIDE SEQUENCE [LARGE SCALE GENOMIC DNA]</scope>
    <source>
        <strain evidence="2">GP69</strain>
    </source>
</reference>
<protein>
    <submittedName>
        <fullName evidence="2">Putative glycosyl transferase</fullName>
    </submittedName>
</protein>
<dbReference type="PANTHER" id="PTHR12526">
    <property type="entry name" value="GLYCOSYLTRANSFERASE"/>
    <property type="match status" value="1"/>
</dbReference>
<dbReference type="EMBL" id="OFSM01000005">
    <property type="protein sequence ID" value="SOY28436.1"/>
    <property type="molecule type" value="Genomic_DNA"/>
</dbReference>
<organism evidence="2 3">
    <name type="scientific">Acetatifactor muris</name>
    <dbReference type="NCBI Taxonomy" id="879566"/>
    <lineage>
        <taxon>Bacteria</taxon>
        <taxon>Bacillati</taxon>
        <taxon>Bacillota</taxon>
        <taxon>Clostridia</taxon>
        <taxon>Lachnospirales</taxon>
        <taxon>Lachnospiraceae</taxon>
        <taxon>Acetatifactor</taxon>
    </lineage>
</organism>
<evidence type="ECO:0000313" key="3">
    <source>
        <dbReference type="Proteomes" id="UP000236311"/>
    </source>
</evidence>
<dbReference type="OrthoDB" id="9802525at2"/>
<dbReference type="GO" id="GO:0016757">
    <property type="term" value="F:glycosyltransferase activity"/>
    <property type="evidence" value="ECO:0007669"/>
    <property type="project" value="InterPro"/>
</dbReference>